<feature type="transmembrane region" description="Helical" evidence="1">
    <location>
        <begin position="76"/>
        <end position="100"/>
    </location>
</feature>
<protein>
    <submittedName>
        <fullName evidence="2">Uncharacterized protein</fullName>
    </submittedName>
</protein>
<keyword evidence="1" id="KW-1133">Transmembrane helix</keyword>
<gene>
    <name evidence="2" type="ORF">TNCV_665611</name>
</gene>
<comment type="caution">
    <text evidence="2">The sequence shown here is derived from an EMBL/GenBank/DDBJ whole genome shotgun (WGS) entry which is preliminary data.</text>
</comment>
<proteinExistence type="predicted"/>
<dbReference type="EMBL" id="BMAU01021319">
    <property type="protein sequence ID" value="GFY12995.1"/>
    <property type="molecule type" value="Genomic_DNA"/>
</dbReference>
<organism evidence="2 3">
    <name type="scientific">Trichonephila clavipes</name>
    <name type="common">Golden silk orbweaver</name>
    <name type="synonym">Nephila clavipes</name>
    <dbReference type="NCBI Taxonomy" id="2585209"/>
    <lineage>
        <taxon>Eukaryota</taxon>
        <taxon>Metazoa</taxon>
        <taxon>Ecdysozoa</taxon>
        <taxon>Arthropoda</taxon>
        <taxon>Chelicerata</taxon>
        <taxon>Arachnida</taxon>
        <taxon>Araneae</taxon>
        <taxon>Araneomorphae</taxon>
        <taxon>Entelegynae</taxon>
        <taxon>Araneoidea</taxon>
        <taxon>Nephilidae</taxon>
        <taxon>Trichonephila</taxon>
    </lineage>
</organism>
<evidence type="ECO:0000256" key="1">
    <source>
        <dbReference type="SAM" id="Phobius"/>
    </source>
</evidence>
<keyword evidence="3" id="KW-1185">Reference proteome</keyword>
<dbReference type="Proteomes" id="UP000887159">
    <property type="component" value="Unassembled WGS sequence"/>
</dbReference>
<accession>A0A8X6VN94</accession>
<sequence length="170" mass="19569">MLRVNVYRHPLHGGSSELELMTLQPRVVTLTTRLLQPPDLEDSMISTTLLLMYFLYHKQVSLLHIVYDDEHLLPPLISMFGGTAIAAIILTQLNVTIYYLGNPFTFIIKFIYKIVIFNNAYQYHFHCHTVFRTSLREHSSEDYSDETHKQCTTVDVCASVVSSSTLLTER</sequence>
<keyword evidence="1" id="KW-0812">Transmembrane</keyword>
<name>A0A8X6VN94_TRICX</name>
<evidence type="ECO:0000313" key="3">
    <source>
        <dbReference type="Proteomes" id="UP000887159"/>
    </source>
</evidence>
<reference evidence="2" key="1">
    <citation type="submission" date="2020-08" db="EMBL/GenBank/DDBJ databases">
        <title>Multicomponent nature underlies the extraordinary mechanical properties of spider dragline silk.</title>
        <authorList>
            <person name="Kono N."/>
            <person name="Nakamura H."/>
            <person name="Mori M."/>
            <person name="Yoshida Y."/>
            <person name="Ohtoshi R."/>
            <person name="Malay A.D."/>
            <person name="Moran D.A.P."/>
            <person name="Tomita M."/>
            <person name="Numata K."/>
            <person name="Arakawa K."/>
        </authorList>
    </citation>
    <scope>NUCLEOTIDE SEQUENCE</scope>
</reference>
<dbReference type="AlphaFoldDB" id="A0A8X6VN94"/>
<keyword evidence="1" id="KW-0472">Membrane</keyword>
<evidence type="ECO:0000313" key="2">
    <source>
        <dbReference type="EMBL" id="GFY12995.1"/>
    </source>
</evidence>